<accession>A0A9X2NH11</accession>
<feature type="transmembrane region" description="Helical" evidence="1">
    <location>
        <begin position="228"/>
        <end position="253"/>
    </location>
</feature>
<evidence type="ECO:0000313" key="2">
    <source>
        <dbReference type="EMBL" id="MCR6487663.1"/>
    </source>
</evidence>
<dbReference type="Proteomes" id="UP001144096">
    <property type="component" value="Unassembled WGS sequence"/>
</dbReference>
<keyword evidence="1" id="KW-1133">Transmembrane helix</keyword>
<keyword evidence="1" id="KW-0812">Transmembrane</keyword>
<dbReference type="InterPro" id="IPR005625">
    <property type="entry name" value="PepSY-ass_TM"/>
</dbReference>
<evidence type="ECO:0000313" key="3">
    <source>
        <dbReference type="Proteomes" id="UP001144096"/>
    </source>
</evidence>
<dbReference type="EMBL" id="JAMXQV010000020">
    <property type="protein sequence ID" value="MCR6487663.1"/>
    <property type="molecule type" value="Genomic_DNA"/>
</dbReference>
<organism evidence="2 3">
    <name type="scientific">Amycolatopsis iheyensis</name>
    <dbReference type="NCBI Taxonomy" id="2945988"/>
    <lineage>
        <taxon>Bacteria</taxon>
        <taxon>Bacillati</taxon>
        <taxon>Actinomycetota</taxon>
        <taxon>Actinomycetes</taxon>
        <taxon>Pseudonocardiales</taxon>
        <taxon>Pseudonocardiaceae</taxon>
        <taxon>Amycolatopsis</taxon>
    </lineage>
</organism>
<reference evidence="2" key="1">
    <citation type="submission" date="2022-06" db="EMBL/GenBank/DDBJ databases">
        <title>Amycolatopsis iheyaensis sp. nov., a new species of the genus Amycolatopsis isolated from soil in Iheya island, Japan.</title>
        <authorList>
            <person name="Ngamcharungchit C."/>
            <person name="Kanto H."/>
            <person name="Take A."/>
            <person name="Intra B."/>
            <person name="Matsumoto A."/>
            <person name="Panbangred W."/>
            <person name="Inahashi Y."/>
        </authorList>
    </citation>
    <scope>NUCLEOTIDE SEQUENCE</scope>
    <source>
        <strain evidence="2">OK19-0408</strain>
    </source>
</reference>
<proteinExistence type="predicted"/>
<sequence>MTELGDAMTAEAPVLTRADPPKAKRRRWLRRKPVRRFLVVTHRWTSLVLGLLLILETTSGVILLYRAEYFRATHADFYAHTESAHPVGLQQARDLVKQAHPEFSAAWVSNDGGIIAVGDTEYTEAYAVDPGSGRITGPQKLSDGVMGWLTNLHDCGFGCTTQPGYVSWLAAPSPVPEVTWGELVLVVLGLLMILLAITGIVVWWPGFKKFSHGFRVRLGKGRFARDYDLHNVIGIVSVPFVLMWGVTGAAFYLPPVENAWLAITGGSAPDEAKYSFTANPAAPGTPDIGIDRASAAALAASPGSIRYLVPPAEGTGYYTVSIADDGYQPYGARAFFGGDRTVYVDSHDATHVSSVDAAPEPTANRFYSKVFEAAHFGWLVDGWWRLVWVVLGLTPLALMLTGISTWLFRLGTKRRRRKAKAA</sequence>
<evidence type="ECO:0000256" key="1">
    <source>
        <dbReference type="SAM" id="Phobius"/>
    </source>
</evidence>
<gene>
    <name evidence="2" type="ORF">M8542_33035</name>
</gene>
<dbReference type="AlphaFoldDB" id="A0A9X2NH11"/>
<protein>
    <submittedName>
        <fullName evidence="2">PepSY domain-containing protein</fullName>
    </submittedName>
</protein>
<dbReference type="Pfam" id="PF03929">
    <property type="entry name" value="PepSY_TM"/>
    <property type="match status" value="1"/>
</dbReference>
<dbReference type="RefSeq" id="WP_257924231.1">
    <property type="nucleotide sequence ID" value="NZ_JAMXQV010000020.1"/>
</dbReference>
<feature type="transmembrane region" description="Helical" evidence="1">
    <location>
        <begin position="386"/>
        <end position="408"/>
    </location>
</feature>
<keyword evidence="3" id="KW-1185">Reference proteome</keyword>
<keyword evidence="1" id="KW-0472">Membrane</keyword>
<comment type="caution">
    <text evidence="2">The sequence shown here is derived from an EMBL/GenBank/DDBJ whole genome shotgun (WGS) entry which is preliminary data.</text>
</comment>
<dbReference type="PANTHER" id="PTHR34219">
    <property type="entry name" value="IRON-REGULATED INNER MEMBRANE PROTEIN-RELATED"/>
    <property type="match status" value="1"/>
</dbReference>
<name>A0A9X2NH11_9PSEU</name>
<feature type="transmembrane region" description="Helical" evidence="1">
    <location>
        <begin position="183"/>
        <end position="207"/>
    </location>
</feature>